<gene>
    <name evidence="3" type="ORF">HRG_07019</name>
</gene>
<evidence type="ECO:0000313" key="4">
    <source>
        <dbReference type="Proteomes" id="UP000824596"/>
    </source>
</evidence>
<dbReference type="EMBL" id="JAIZPD010000007">
    <property type="protein sequence ID" value="KAH0961939.1"/>
    <property type="molecule type" value="Genomic_DNA"/>
</dbReference>
<dbReference type="SMART" id="SM00343">
    <property type="entry name" value="ZnF_C2HC"/>
    <property type="match status" value="2"/>
</dbReference>
<dbReference type="OrthoDB" id="7608935at2759"/>
<accession>A0A9P8SH97</accession>
<dbReference type="GO" id="GO:0008270">
    <property type="term" value="F:zinc ion binding"/>
    <property type="evidence" value="ECO:0007669"/>
    <property type="project" value="InterPro"/>
</dbReference>
<dbReference type="Gene3D" id="4.10.60.10">
    <property type="entry name" value="Zinc finger, CCHC-type"/>
    <property type="match status" value="1"/>
</dbReference>
<evidence type="ECO:0000313" key="3">
    <source>
        <dbReference type="EMBL" id="KAH0961939.1"/>
    </source>
</evidence>
<dbReference type="GO" id="GO:0003676">
    <property type="term" value="F:nucleic acid binding"/>
    <property type="evidence" value="ECO:0007669"/>
    <property type="project" value="InterPro"/>
</dbReference>
<feature type="region of interest" description="Disordered" evidence="1">
    <location>
        <begin position="1"/>
        <end position="123"/>
    </location>
</feature>
<dbReference type="Proteomes" id="UP000824596">
    <property type="component" value="Unassembled WGS sequence"/>
</dbReference>
<feature type="compositionally biased region" description="Low complexity" evidence="1">
    <location>
        <begin position="224"/>
        <end position="239"/>
    </location>
</feature>
<reference evidence="3" key="1">
    <citation type="submission" date="2021-09" db="EMBL/GenBank/DDBJ databases">
        <title>A high-quality genome of the endoparasitic fungus Hirsutella rhossiliensis with a comparison of Hirsutella genomes reveals transposable elements contributing to genome size variation.</title>
        <authorList>
            <person name="Lin R."/>
            <person name="Jiao Y."/>
            <person name="Sun X."/>
            <person name="Ling J."/>
            <person name="Xie B."/>
            <person name="Cheng X."/>
        </authorList>
    </citation>
    <scope>NUCLEOTIDE SEQUENCE</scope>
    <source>
        <strain evidence="3">HR02</strain>
    </source>
</reference>
<comment type="caution">
    <text evidence="3">The sequence shown here is derived from an EMBL/GenBank/DDBJ whole genome shotgun (WGS) entry which is preliminary data.</text>
</comment>
<organism evidence="3 4">
    <name type="scientific">Hirsutella rhossiliensis</name>
    <dbReference type="NCBI Taxonomy" id="111463"/>
    <lineage>
        <taxon>Eukaryota</taxon>
        <taxon>Fungi</taxon>
        <taxon>Dikarya</taxon>
        <taxon>Ascomycota</taxon>
        <taxon>Pezizomycotina</taxon>
        <taxon>Sordariomycetes</taxon>
        <taxon>Hypocreomycetidae</taxon>
        <taxon>Hypocreales</taxon>
        <taxon>Ophiocordycipitaceae</taxon>
        <taxon>Hirsutella</taxon>
    </lineage>
</organism>
<evidence type="ECO:0000256" key="1">
    <source>
        <dbReference type="SAM" id="MobiDB-lite"/>
    </source>
</evidence>
<feature type="compositionally biased region" description="Low complexity" evidence="1">
    <location>
        <begin position="112"/>
        <end position="121"/>
    </location>
</feature>
<dbReference type="InterPro" id="IPR001878">
    <property type="entry name" value="Znf_CCHC"/>
</dbReference>
<feature type="region of interest" description="Disordered" evidence="1">
    <location>
        <begin position="223"/>
        <end position="292"/>
    </location>
</feature>
<dbReference type="RefSeq" id="XP_044719452.1">
    <property type="nucleotide sequence ID" value="XM_044865490.1"/>
</dbReference>
<proteinExistence type="predicted"/>
<feature type="compositionally biased region" description="Polar residues" evidence="1">
    <location>
        <begin position="36"/>
        <end position="62"/>
    </location>
</feature>
<feature type="compositionally biased region" description="Basic and acidic residues" evidence="1">
    <location>
        <begin position="76"/>
        <end position="93"/>
    </location>
</feature>
<sequence length="427" mass="45878">MASQIPGDIIVIDDSSDADAPGPGRKRSRSEHAKNAKSTPFSGSSSNPKKARVSTATGQVSTSHGSEDGEIDESEDQSRGSEAAKTDKNEPVKPKLPKLPKLPGQESRQSLSAAATSADATPSVIMPLDPPMWSKGPHSFKLPAFSTQREGSWLARFNDWVHLFYHNNLHHGIAVTSSIVLAGYTYYLDNVSGLKSGKRKSGKKAAHAADKSGVLAKNLKKLRAAAPRAQAARPSAPLASGASRRTKGAPNPPRPKQALEDSEPKWEAAESGQPDLNGDEQPPNGTSDEKLELTNGEGADCFLCGSTDPGHVEDDCRDHWAQVYPPDDMLKKVVDLPITCAICASREHFLSECSERVHPPNPTWSLANRSRFIDPDCGVLCIEDAMKQRESLARRKPSDPIGYRSIYPAHRPATIGAATCTRCLSPG</sequence>
<dbReference type="AlphaFoldDB" id="A0A9P8SH97"/>
<feature type="domain" description="CCHC-type" evidence="2">
    <location>
        <begin position="300"/>
        <end position="318"/>
    </location>
</feature>
<keyword evidence="4" id="KW-1185">Reference proteome</keyword>
<evidence type="ECO:0000259" key="2">
    <source>
        <dbReference type="SMART" id="SM00343"/>
    </source>
</evidence>
<name>A0A9P8SH97_9HYPO</name>
<feature type="domain" description="CCHC-type" evidence="2">
    <location>
        <begin position="339"/>
        <end position="355"/>
    </location>
</feature>
<dbReference type="GeneID" id="68356148"/>
<protein>
    <recommendedName>
        <fullName evidence="2">CCHC-type domain-containing protein</fullName>
    </recommendedName>
</protein>
<feature type="compositionally biased region" description="Basic and acidic residues" evidence="1">
    <location>
        <begin position="257"/>
        <end position="268"/>
    </location>
</feature>